<evidence type="ECO:0000313" key="1">
    <source>
        <dbReference type="EMBL" id="MUV13590.1"/>
    </source>
</evidence>
<protein>
    <submittedName>
        <fullName evidence="1">Uncharacterized protein</fullName>
    </submittedName>
</protein>
<dbReference type="RefSeq" id="WP_156640774.1">
    <property type="nucleotide sequence ID" value="NZ_WOXT01000001.1"/>
</dbReference>
<comment type="caution">
    <text evidence="1">The sequence shown here is derived from an EMBL/GenBank/DDBJ whole genome shotgun (WGS) entry which is preliminary data.</text>
</comment>
<dbReference type="Proteomes" id="UP000479692">
    <property type="component" value="Unassembled WGS sequence"/>
</dbReference>
<reference evidence="1 2" key="1">
    <citation type="submission" date="2019-12" db="EMBL/GenBank/DDBJ databases">
        <authorList>
            <person name="Xu J."/>
        </authorList>
    </citation>
    <scope>NUCLEOTIDE SEQUENCE [LARGE SCALE GENOMIC DNA]</scope>
    <source>
        <strain evidence="1 2">HX-5-24</strain>
    </source>
</reference>
<evidence type="ECO:0000313" key="2">
    <source>
        <dbReference type="Proteomes" id="UP000479692"/>
    </source>
</evidence>
<organism evidence="1 2">
    <name type="scientific">Noviluteimonas gilva</name>
    <dbReference type="NCBI Taxonomy" id="2682097"/>
    <lineage>
        <taxon>Bacteria</taxon>
        <taxon>Pseudomonadati</taxon>
        <taxon>Pseudomonadota</taxon>
        <taxon>Gammaproteobacteria</taxon>
        <taxon>Lysobacterales</taxon>
        <taxon>Lysobacteraceae</taxon>
        <taxon>Noviluteimonas</taxon>
    </lineage>
</organism>
<name>A0A7C9HLC6_9GAMM</name>
<keyword evidence="2" id="KW-1185">Reference proteome</keyword>
<sequence length="71" mass="7912">MNQIEVSVSKNGGHTFSDPRLVAAGETGEFVKRLILRRWGIGHHIVFKIRVTGDFRANLMAAYMQTEPAGQ</sequence>
<dbReference type="EMBL" id="WOXT01000001">
    <property type="protein sequence ID" value="MUV13590.1"/>
    <property type="molecule type" value="Genomic_DNA"/>
</dbReference>
<accession>A0A7C9HLC6</accession>
<gene>
    <name evidence="1" type="ORF">GN331_05140</name>
</gene>
<proteinExistence type="predicted"/>
<dbReference type="AlphaFoldDB" id="A0A7C9HLC6"/>